<evidence type="ECO:0000256" key="11">
    <source>
        <dbReference type="ARBA" id="ARBA00023136"/>
    </source>
</evidence>
<sequence length="105" mass="10985">MGQPPHVSGTDCNIGFLLAVILTLIPFGLVMTGAFEDTGTAALIIMGLGVVQIIVHMVYFLQLNCRAEGSWTLPALIVTVLLVAILLVGTLWGMPPLDGNVVPGS</sequence>
<dbReference type="eggNOG" id="COG3125">
    <property type="taxonomic scope" value="Bacteria"/>
</dbReference>
<keyword evidence="8" id="KW-0249">Electron transport</keyword>
<comment type="subunit">
    <text evidence="3">Heterooctamer of two A chains, two B chains, two C chains and two D chains.</text>
</comment>
<evidence type="ECO:0000256" key="8">
    <source>
        <dbReference type="ARBA" id="ARBA00022982"/>
    </source>
</evidence>
<dbReference type="PANTHER" id="PTHR36835">
    <property type="entry name" value="CYTOCHROME BO(3) UBIQUINOL OXIDASE SUBUNIT 4"/>
    <property type="match status" value="1"/>
</dbReference>
<keyword evidence="9 17" id="KW-1133">Transmembrane helix</keyword>
<name>E7S0I9_9BURK</name>
<dbReference type="AlphaFoldDB" id="E7S0I9"/>
<evidence type="ECO:0000313" key="19">
    <source>
        <dbReference type="Proteomes" id="UP000011021"/>
    </source>
</evidence>
<dbReference type="HOGENOM" id="CLU_140945_1_1_4"/>
<comment type="function">
    <text evidence="12">Cytochrome bo(3) ubiquinol terminal oxidase is the component of the aerobic respiratory chain of E.coli that predominates when cells are grown at high aeration. Has proton pump activity across the membrane in addition to electron transfer, pumping 2 protons/electron.</text>
</comment>
<gene>
    <name evidence="18" type="primary">cyoD</name>
    <name evidence="18" type="ORF">HMPREF0551_2453</name>
</gene>
<dbReference type="InterPro" id="IPR014210">
    <property type="entry name" value="Cyt_o_ubiqinol_oxidase_su4"/>
</dbReference>
<evidence type="ECO:0000256" key="9">
    <source>
        <dbReference type="ARBA" id="ARBA00022989"/>
    </source>
</evidence>
<keyword evidence="5" id="KW-0813">Transport</keyword>
<evidence type="ECO:0000256" key="12">
    <source>
        <dbReference type="ARBA" id="ARBA00025694"/>
    </source>
</evidence>
<dbReference type="GO" id="GO:0019646">
    <property type="term" value="P:aerobic electron transport chain"/>
    <property type="evidence" value="ECO:0007669"/>
    <property type="project" value="TreeGrafter"/>
</dbReference>
<evidence type="ECO:0000256" key="1">
    <source>
        <dbReference type="ARBA" id="ARBA00004651"/>
    </source>
</evidence>
<dbReference type="GO" id="GO:0015990">
    <property type="term" value="P:electron transport coupled proton transport"/>
    <property type="evidence" value="ECO:0007669"/>
    <property type="project" value="InterPro"/>
</dbReference>
<evidence type="ECO:0000256" key="2">
    <source>
        <dbReference type="ARBA" id="ARBA00008079"/>
    </source>
</evidence>
<dbReference type="PANTHER" id="PTHR36835:SF1">
    <property type="entry name" value="CYTOCHROME BO(3) UBIQUINOL OXIDASE SUBUNIT 4"/>
    <property type="match status" value="1"/>
</dbReference>
<dbReference type="GO" id="GO:0005886">
    <property type="term" value="C:plasma membrane"/>
    <property type="evidence" value="ECO:0007669"/>
    <property type="project" value="UniProtKB-SubCell"/>
</dbReference>
<dbReference type="Proteomes" id="UP000011021">
    <property type="component" value="Unassembled WGS sequence"/>
</dbReference>
<evidence type="ECO:0000256" key="4">
    <source>
        <dbReference type="ARBA" id="ARBA00014689"/>
    </source>
</evidence>
<dbReference type="GO" id="GO:0009486">
    <property type="term" value="F:cytochrome bo3 ubiquinol oxidase activity"/>
    <property type="evidence" value="ECO:0007669"/>
    <property type="project" value="InterPro"/>
</dbReference>
<comment type="subcellular location">
    <subcellularLocation>
        <location evidence="1">Cell membrane</location>
        <topology evidence="1">Multi-pass membrane protein</topology>
    </subcellularLocation>
</comment>
<accession>E7S0I9</accession>
<evidence type="ECO:0000256" key="16">
    <source>
        <dbReference type="ARBA" id="ARBA00032185"/>
    </source>
</evidence>
<evidence type="ECO:0000256" key="10">
    <source>
        <dbReference type="ARBA" id="ARBA00023002"/>
    </source>
</evidence>
<dbReference type="Pfam" id="PF03626">
    <property type="entry name" value="COX4_pro"/>
    <property type="match status" value="1"/>
</dbReference>
<keyword evidence="6" id="KW-1003">Cell membrane</keyword>
<keyword evidence="11 17" id="KW-0472">Membrane</keyword>
<keyword evidence="10 18" id="KW-0560">Oxidoreductase</keyword>
<protein>
    <recommendedName>
        <fullName evidence="4">Cytochrome bo(3) ubiquinol oxidase subunit 4</fullName>
    </recommendedName>
    <alternativeName>
        <fullName evidence="16">Cytochrome o ubiquinol oxidase subunit 4</fullName>
    </alternativeName>
    <alternativeName>
        <fullName evidence="13">Oxidase bo(3) subunit 4</fullName>
    </alternativeName>
    <alternativeName>
        <fullName evidence="14">Ubiquinol oxidase polypeptide IV</fullName>
    </alternativeName>
    <alternativeName>
        <fullName evidence="15">Ubiquinol oxidase subunit 4</fullName>
    </alternativeName>
</protein>
<dbReference type="GO" id="GO:0009319">
    <property type="term" value="C:cytochrome o ubiquinol oxidase complex"/>
    <property type="evidence" value="ECO:0007669"/>
    <property type="project" value="TreeGrafter"/>
</dbReference>
<keyword evidence="19" id="KW-1185">Reference proteome</keyword>
<evidence type="ECO:0000256" key="14">
    <source>
        <dbReference type="ARBA" id="ARBA00030211"/>
    </source>
</evidence>
<evidence type="ECO:0000256" key="7">
    <source>
        <dbReference type="ARBA" id="ARBA00022692"/>
    </source>
</evidence>
<dbReference type="InterPro" id="IPR050968">
    <property type="entry name" value="Cytochrome_c_oxidase_bac_sub4"/>
</dbReference>
<reference evidence="18 19" key="1">
    <citation type="submission" date="2010-12" db="EMBL/GenBank/DDBJ databases">
        <authorList>
            <person name="Muzny D."/>
            <person name="Qin X."/>
            <person name="Deng J."/>
            <person name="Jiang H."/>
            <person name="Liu Y."/>
            <person name="Qu J."/>
            <person name="Song X.-Z."/>
            <person name="Zhang L."/>
            <person name="Thornton R."/>
            <person name="Coyle M."/>
            <person name="Francisco L."/>
            <person name="Jackson L."/>
            <person name="Javaid M."/>
            <person name="Korchina V."/>
            <person name="Kovar C."/>
            <person name="Mata R."/>
            <person name="Mathew T."/>
            <person name="Ngo R."/>
            <person name="Nguyen L."/>
            <person name="Nguyen N."/>
            <person name="Okwuonu G."/>
            <person name="Ongeri F."/>
            <person name="Pham C."/>
            <person name="Simmons D."/>
            <person name="Wilczek-Boney K."/>
            <person name="Hale W."/>
            <person name="Jakkamsetti A."/>
            <person name="Pham P."/>
            <person name="Ruth R."/>
            <person name="San Lucas F."/>
            <person name="Warren J."/>
            <person name="Zhang J."/>
            <person name="Zhao Z."/>
            <person name="Zhou C."/>
            <person name="Zhu D."/>
            <person name="Lee S."/>
            <person name="Bess C."/>
            <person name="Blankenburg K."/>
            <person name="Forbes L."/>
            <person name="Fu Q."/>
            <person name="Gubbala S."/>
            <person name="Hirani K."/>
            <person name="Jayaseelan J.C."/>
            <person name="Lara F."/>
            <person name="Munidasa M."/>
            <person name="Palculict T."/>
            <person name="Patil S."/>
            <person name="Pu L.-L."/>
            <person name="Saada N."/>
            <person name="Tang L."/>
            <person name="Weissenberger G."/>
            <person name="Zhu Y."/>
            <person name="Hemphill L."/>
            <person name="Shang Y."/>
            <person name="Youmans B."/>
            <person name="Ayvaz T."/>
            <person name="Ross M."/>
            <person name="Santibanez J."/>
            <person name="Aqrawi P."/>
            <person name="Gross S."/>
            <person name="Joshi V."/>
            <person name="Fowler G."/>
            <person name="Nazareth L."/>
            <person name="Reid J."/>
            <person name="Worley K."/>
            <person name="Petrosino J."/>
            <person name="Highlander S."/>
            <person name="Gibbs R."/>
        </authorList>
    </citation>
    <scope>NUCLEOTIDE SEQUENCE [LARGE SCALE GENOMIC DNA]</scope>
    <source>
        <strain evidence="18 19">ATCC 51599</strain>
    </source>
</reference>
<keyword evidence="7 17" id="KW-0812">Transmembrane</keyword>
<organism evidence="18 19">
    <name type="scientific">Lautropia mirabilis ATCC 51599</name>
    <dbReference type="NCBI Taxonomy" id="887898"/>
    <lineage>
        <taxon>Bacteria</taxon>
        <taxon>Pseudomonadati</taxon>
        <taxon>Pseudomonadota</taxon>
        <taxon>Betaproteobacteria</taxon>
        <taxon>Burkholderiales</taxon>
        <taxon>Burkholderiaceae</taxon>
        <taxon>Lautropia</taxon>
    </lineage>
</organism>
<dbReference type="NCBIfam" id="TIGR02847">
    <property type="entry name" value="CyoD"/>
    <property type="match status" value="1"/>
</dbReference>
<evidence type="ECO:0000256" key="5">
    <source>
        <dbReference type="ARBA" id="ARBA00022448"/>
    </source>
</evidence>
<dbReference type="STRING" id="887898.HMPREF0551_2453"/>
<feature type="transmembrane region" description="Helical" evidence="17">
    <location>
        <begin position="41"/>
        <end position="61"/>
    </location>
</feature>
<feature type="transmembrane region" description="Helical" evidence="17">
    <location>
        <begin position="12"/>
        <end position="35"/>
    </location>
</feature>
<evidence type="ECO:0000256" key="15">
    <source>
        <dbReference type="ARBA" id="ARBA00031887"/>
    </source>
</evidence>
<evidence type="ECO:0000256" key="17">
    <source>
        <dbReference type="SAM" id="Phobius"/>
    </source>
</evidence>
<dbReference type="InterPro" id="IPR005171">
    <property type="entry name" value="Cyt_c_oxidase_su4_prok"/>
</dbReference>
<evidence type="ECO:0000256" key="3">
    <source>
        <dbReference type="ARBA" id="ARBA00011700"/>
    </source>
</evidence>
<comment type="caution">
    <text evidence="18">The sequence shown here is derived from an EMBL/GenBank/DDBJ whole genome shotgun (WGS) entry which is preliminary data.</text>
</comment>
<dbReference type="EMBL" id="AEQP01000022">
    <property type="protein sequence ID" value="EFV94338.1"/>
    <property type="molecule type" value="Genomic_DNA"/>
</dbReference>
<dbReference type="GO" id="GO:0015078">
    <property type="term" value="F:proton transmembrane transporter activity"/>
    <property type="evidence" value="ECO:0007669"/>
    <property type="project" value="TreeGrafter"/>
</dbReference>
<evidence type="ECO:0000256" key="13">
    <source>
        <dbReference type="ARBA" id="ARBA00030071"/>
    </source>
</evidence>
<evidence type="ECO:0000256" key="6">
    <source>
        <dbReference type="ARBA" id="ARBA00022475"/>
    </source>
</evidence>
<evidence type="ECO:0000313" key="18">
    <source>
        <dbReference type="EMBL" id="EFV94338.1"/>
    </source>
</evidence>
<comment type="similarity">
    <text evidence="2">Belongs to the cytochrome c oxidase bacterial subunit 4 family.</text>
</comment>
<feature type="transmembrane region" description="Helical" evidence="17">
    <location>
        <begin position="73"/>
        <end position="94"/>
    </location>
</feature>
<proteinExistence type="inferred from homology"/>
<dbReference type="RefSeq" id="WP_005674906.1">
    <property type="nucleotide sequence ID" value="NZ_CP146288.1"/>
</dbReference>